<dbReference type="EMBL" id="JAODAN010000009">
    <property type="protein sequence ID" value="KAK1922208.1"/>
    <property type="molecule type" value="Genomic_DNA"/>
</dbReference>
<evidence type="ECO:0000259" key="3">
    <source>
        <dbReference type="PROSITE" id="PS51186"/>
    </source>
</evidence>
<evidence type="ECO:0000313" key="4">
    <source>
        <dbReference type="EMBL" id="KAK1922208.1"/>
    </source>
</evidence>
<gene>
    <name evidence="4" type="ORF">DB88DRAFT_497539</name>
</gene>
<name>A0AAD9CX13_PAPLA</name>
<comment type="caution">
    <text evidence="4">The sequence shown here is derived from an EMBL/GenBank/DDBJ whole genome shotgun (WGS) entry which is preliminary data.</text>
</comment>
<dbReference type="PANTHER" id="PTHR42919">
    <property type="entry name" value="N-ALPHA-ACETYLTRANSFERASE"/>
    <property type="match status" value="1"/>
</dbReference>
<dbReference type="InterPro" id="IPR016181">
    <property type="entry name" value="Acyl_CoA_acyltransferase"/>
</dbReference>
<dbReference type="Proteomes" id="UP001182556">
    <property type="component" value="Unassembled WGS sequence"/>
</dbReference>
<dbReference type="GO" id="GO:0031415">
    <property type="term" value="C:NatA complex"/>
    <property type="evidence" value="ECO:0007669"/>
    <property type="project" value="TreeGrafter"/>
</dbReference>
<keyword evidence="2" id="KW-0012">Acyltransferase</keyword>
<keyword evidence="1" id="KW-0808">Transferase</keyword>
<keyword evidence="5" id="KW-1185">Reference proteome</keyword>
<dbReference type="Pfam" id="PF00583">
    <property type="entry name" value="Acetyltransf_1"/>
    <property type="match status" value="1"/>
</dbReference>
<organism evidence="4 5">
    <name type="scientific">Papiliotrema laurentii</name>
    <name type="common">Cryptococcus laurentii</name>
    <dbReference type="NCBI Taxonomy" id="5418"/>
    <lineage>
        <taxon>Eukaryota</taxon>
        <taxon>Fungi</taxon>
        <taxon>Dikarya</taxon>
        <taxon>Basidiomycota</taxon>
        <taxon>Agaricomycotina</taxon>
        <taxon>Tremellomycetes</taxon>
        <taxon>Tremellales</taxon>
        <taxon>Rhynchogastremaceae</taxon>
        <taxon>Papiliotrema</taxon>
    </lineage>
</organism>
<evidence type="ECO:0000313" key="5">
    <source>
        <dbReference type="Proteomes" id="UP001182556"/>
    </source>
</evidence>
<protein>
    <submittedName>
        <fullName evidence="4">Acetyltransferase</fullName>
    </submittedName>
</protein>
<evidence type="ECO:0000256" key="1">
    <source>
        <dbReference type="ARBA" id="ARBA00022679"/>
    </source>
</evidence>
<dbReference type="AlphaFoldDB" id="A0AAD9CX13"/>
<dbReference type="InterPro" id="IPR000182">
    <property type="entry name" value="GNAT_dom"/>
</dbReference>
<evidence type="ECO:0000256" key="2">
    <source>
        <dbReference type="ARBA" id="ARBA00023315"/>
    </source>
</evidence>
<feature type="domain" description="N-acetyltransferase" evidence="3">
    <location>
        <begin position="54"/>
        <end position="229"/>
    </location>
</feature>
<dbReference type="InterPro" id="IPR051556">
    <property type="entry name" value="N-term/lysine_N-AcTrnsfr"/>
</dbReference>
<dbReference type="GO" id="GO:0016747">
    <property type="term" value="F:acyltransferase activity, transferring groups other than amino-acyl groups"/>
    <property type="evidence" value="ECO:0007669"/>
    <property type="project" value="InterPro"/>
</dbReference>
<dbReference type="Gene3D" id="3.40.630.30">
    <property type="match status" value="1"/>
</dbReference>
<accession>A0AAD9CX13</accession>
<sequence length="241" mass="25833">MAPATTKNGEAKQTYSTTGTVSAPVNLDQLVPQGEHTAVKLNGSAKNISPKPKVTLTSLTPNNSGTLRRINSVVIPVVYSDKFYKDVLDPNLDDINKLIYYGDIPVGALCARIETVDSKPTLTILTLAVLAPYRSLSLGSALVLNALRHALHPTPPPPPVPSDTKTNTRASLTVTPRKPAGRAMAHVQVGNDRAKRFYERLGFKETETVKDYYKQTQPADAVLMVCEDISAALGDGPNGTA</sequence>
<proteinExistence type="predicted"/>
<dbReference type="SUPFAM" id="SSF55729">
    <property type="entry name" value="Acyl-CoA N-acyltransferases (Nat)"/>
    <property type="match status" value="1"/>
</dbReference>
<reference evidence="4" key="1">
    <citation type="submission" date="2023-02" db="EMBL/GenBank/DDBJ databases">
        <title>Identification and recombinant expression of a fungal hydrolase from Papiliotrema laurentii that hydrolyzes apple cutin and clears colloidal polyester polyurethane.</title>
        <authorList>
            <consortium name="DOE Joint Genome Institute"/>
            <person name="Roman V.A."/>
            <person name="Bojanowski C."/>
            <person name="Crable B.R."/>
            <person name="Wagner D.N."/>
            <person name="Hung C.S."/>
            <person name="Nadeau L.J."/>
            <person name="Schratz L."/>
            <person name="Haridas S."/>
            <person name="Pangilinan J."/>
            <person name="Lipzen A."/>
            <person name="Na H."/>
            <person name="Yan M."/>
            <person name="Ng V."/>
            <person name="Grigoriev I.V."/>
            <person name="Spatafora J.W."/>
            <person name="Barlow D."/>
            <person name="Biffinger J."/>
            <person name="Kelley-Loughnane N."/>
            <person name="Varaljay V.A."/>
            <person name="Crookes-Goodson W.J."/>
        </authorList>
    </citation>
    <scope>NUCLEOTIDE SEQUENCE</scope>
    <source>
        <strain evidence="4">5307AH</strain>
    </source>
</reference>
<dbReference type="GO" id="GO:0007064">
    <property type="term" value="P:mitotic sister chromatid cohesion"/>
    <property type="evidence" value="ECO:0007669"/>
    <property type="project" value="TreeGrafter"/>
</dbReference>
<dbReference type="PROSITE" id="PS51186">
    <property type="entry name" value="GNAT"/>
    <property type="match status" value="1"/>
</dbReference>
<dbReference type="PANTHER" id="PTHR42919:SF8">
    <property type="entry name" value="N-ALPHA-ACETYLTRANSFERASE 50"/>
    <property type="match status" value="1"/>
</dbReference>